<proteinExistence type="inferred from homology"/>
<keyword evidence="3" id="KW-0547">Nucleotide-binding</keyword>
<protein>
    <submittedName>
        <fullName evidence="6">ABC transporter ATP-binding protein</fullName>
    </submittedName>
</protein>
<keyword evidence="4 6" id="KW-0067">ATP-binding</keyword>
<evidence type="ECO:0000256" key="4">
    <source>
        <dbReference type="ARBA" id="ARBA00022840"/>
    </source>
</evidence>
<dbReference type="KEGG" id="lpk:LACPI_0051"/>
<keyword evidence="2" id="KW-0813">Transport</keyword>
<dbReference type="Proteomes" id="UP000033166">
    <property type="component" value="Chromosome I"/>
</dbReference>
<evidence type="ECO:0000256" key="1">
    <source>
        <dbReference type="ARBA" id="ARBA00005417"/>
    </source>
</evidence>
<dbReference type="EMBL" id="LN774769">
    <property type="protein sequence ID" value="CEN27251.1"/>
    <property type="molecule type" value="Genomic_DNA"/>
</dbReference>
<reference evidence="7" key="1">
    <citation type="submission" date="2015-01" db="EMBL/GenBank/DDBJ databases">
        <authorList>
            <person name="Andreevskaya M."/>
        </authorList>
    </citation>
    <scope>NUCLEOTIDE SEQUENCE [LARGE SCALE GENOMIC DNA]</scope>
    <source>
        <strain evidence="7">MKFS47</strain>
    </source>
</reference>
<dbReference type="InterPro" id="IPR027417">
    <property type="entry name" value="P-loop_NTPase"/>
</dbReference>
<name>A0A0D6DU65_9LACT</name>
<dbReference type="Pfam" id="PF00005">
    <property type="entry name" value="ABC_tran"/>
    <property type="match status" value="1"/>
</dbReference>
<dbReference type="HOGENOM" id="CLU_917609_0_0_9"/>
<dbReference type="GO" id="GO:0016887">
    <property type="term" value="F:ATP hydrolysis activity"/>
    <property type="evidence" value="ECO:0007669"/>
    <property type="project" value="InterPro"/>
</dbReference>
<evidence type="ECO:0000256" key="3">
    <source>
        <dbReference type="ARBA" id="ARBA00022741"/>
    </source>
</evidence>
<feature type="domain" description="ABC transporter" evidence="5">
    <location>
        <begin position="1"/>
        <end position="235"/>
    </location>
</feature>
<dbReference type="Gene3D" id="3.40.50.300">
    <property type="entry name" value="P-loop containing nucleotide triphosphate hydrolases"/>
    <property type="match status" value="1"/>
</dbReference>
<evidence type="ECO:0000256" key="2">
    <source>
        <dbReference type="ARBA" id="ARBA00022448"/>
    </source>
</evidence>
<accession>A0A0D6DU65</accession>
<comment type="similarity">
    <text evidence="1">Belongs to the ABC transporter superfamily.</text>
</comment>
<dbReference type="InterPro" id="IPR003439">
    <property type="entry name" value="ABC_transporter-like_ATP-bd"/>
</dbReference>
<evidence type="ECO:0000259" key="5">
    <source>
        <dbReference type="PROSITE" id="PS50893"/>
    </source>
</evidence>
<dbReference type="RefSeq" id="WP_047914557.1">
    <property type="nucleotide sequence ID" value="NZ_LN774769.1"/>
</dbReference>
<dbReference type="GO" id="GO:0005524">
    <property type="term" value="F:ATP binding"/>
    <property type="evidence" value="ECO:0007669"/>
    <property type="project" value="UniProtKB-KW"/>
</dbReference>
<dbReference type="InterPro" id="IPR050763">
    <property type="entry name" value="ABC_transporter_ATP-binding"/>
</dbReference>
<evidence type="ECO:0000313" key="7">
    <source>
        <dbReference type="Proteomes" id="UP000033166"/>
    </source>
</evidence>
<dbReference type="AlphaFoldDB" id="A0A0D6DU65"/>
<sequence length="303" mass="34356">MSLEVIDGQIVKGSFYLDDINLSFGQGSYHIIIGKNGSGKTQLLKALIGLNKLNSGLLKNNDAVITLKNQKQYLKSINYVSSDTRQLFPELTGWENCLFFARLYGIKKLEASKKIKNLANDFELSKEDLQKTLSVYSNGMLQKLHFIRAFLNDPKIIFLDEPTTGLDIIQIKRMYGILKKKQKDGLTIISVEHNLSEVSQYADTVTMVSDAAIVFSKSKEALLNSYPKTLQFIDFDVSNEQEIKNHLSRNEQLFFSDTPENSLIQRLVSPNEISIPCDQIIRFGTRATNLSDVFRIESGEWIK</sequence>
<dbReference type="SMART" id="SM00382">
    <property type="entry name" value="AAA"/>
    <property type="match status" value="1"/>
</dbReference>
<evidence type="ECO:0000313" key="6">
    <source>
        <dbReference type="EMBL" id="CEN27251.1"/>
    </source>
</evidence>
<gene>
    <name evidence="6" type="ORF">LACPI_0051</name>
</gene>
<organism evidence="6 7">
    <name type="scientific">Pseudolactococcus piscium MKFS47</name>
    <dbReference type="NCBI Taxonomy" id="297352"/>
    <lineage>
        <taxon>Bacteria</taxon>
        <taxon>Bacillati</taxon>
        <taxon>Bacillota</taxon>
        <taxon>Bacilli</taxon>
        <taxon>Lactobacillales</taxon>
        <taxon>Streptococcaceae</taxon>
        <taxon>Pseudolactococcus</taxon>
    </lineage>
</organism>
<dbReference type="PANTHER" id="PTHR42711">
    <property type="entry name" value="ABC TRANSPORTER ATP-BINDING PROTEIN"/>
    <property type="match status" value="1"/>
</dbReference>
<dbReference type="PANTHER" id="PTHR42711:SF5">
    <property type="entry name" value="ABC TRANSPORTER ATP-BINDING PROTEIN NATA"/>
    <property type="match status" value="1"/>
</dbReference>
<dbReference type="SUPFAM" id="SSF52540">
    <property type="entry name" value="P-loop containing nucleoside triphosphate hydrolases"/>
    <property type="match status" value="1"/>
</dbReference>
<dbReference type="InterPro" id="IPR003593">
    <property type="entry name" value="AAA+_ATPase"/>
</dbReference>
<dbReference type="PROSITE" id="PS50893">
    <property type="entry name" value="ABC_TRANSPORTER_2"/>
    <property type="match status" value="1"/>
</dbReference>